<organism evidence="2 3">
    <name type="scientific">Mucuna pruriens</name>
    <name type="common">Velvet bean</name>
    <name type="synonym">Dolichos pruriens</name>
    <dbReference type="NCBI Taxonomy" id="157652"/>
    <lineage>
        <taxon>Eukaryota</taxon>
        <taxon>Viridiplantae</taxon>
        <taxon>Streptophyta</taxon>
        <taxon>Embryophyta</taxon>
        <taxon>Tracheophyta</taxon>
        <taxon>Spermatophyta</taxon>
        <taxon>Magnoliopsida</taxon>
        <taxon>eudicotyledons</taxon>
        <taxon>Gunneridae</taxon>
        <taxon>Pentapetalae</taxon>
        <taxon>rosids</taxon>
        <taxon>fabids</taxon>
        <taxon>Fabales</taxon>
        <taxon>Fabaceae</taxon>
        <taxon>Papilionoideae</taxon>
        <taxon>50 kb inversion clade</taxon>
        <taxon>NPAAA clade</taxon>
        <taxon>indigoferoid/millettioid clade</taxon>
        <taxon>Phaseoleae</taxon>
        <taxon>Mucuna</taxon>
    </lineage>
</organism>
<protein>
    <recommendedName>
        <fullName evidence="1">Reverse transcriptase Ty1/copia-type domain-containing protein</fullName>
    </recommendedName>
</protein>
<name>A0A371E9M1_MUCPR</name>
<proteinExistence type="predicted"/>
<feature type="domain" description="Reverse transcriptase Ty1/copia-type" evidence="1">
    <location>
        <begin position="28"/>
        <end position="128"/>
    </location>
</feature>
<sequence length="148" mass="17489">MFPAWAEMTWACKTTFLTTPILNPCEVYKIRLIIVHNKYKRIDFTETFAPVARLEVIHILILFTAHHNTRLHQMNVKCIFLNVFVKQPSDFESDLFLNHVFKLKNTLYRLKQAPHAWYEKLSSFLIKNDDIIFFATNDSLYGGFSKLM</sequence>
<dbReference type="STRING" id="157652.A0A371E9M1"/>
<dbReference type="EMBL" id="QJKJ01015321">
    <property type="protein sequence ID" value="RDX62713.1"/>
    <property type="molecule type" value="Genomic_DNA"/>
</dbReference>
<dbReference type="Proteomes" id="UP000257109">
    <property type="component" value="Unassembled WGS sequence"/>
</dbReference>
<evidence type="ECO:0000313" key="3">
    <source>
        <dbReference type="Proteomes" id="UP000257109"/>
    </source>
</evidence>
<evidence type="ECO:0000313" key="2">
    <source>
        <dbReference type="EMBL" id="RDX62713.1"/>
    </source>
</evidence>
<accession>A0A371E9M1</accession>
<feature type="non-terminal residue" evidence="2">
    <location>
        <position position="148"/>
    </location>
</feature>
<keyword evidence="3" id="KW-1185">Reference proteome</keyword>
<comment type="caution">
    <text evidence="2">The sequence shown here is derived from an EMBL/GenBank/DDBJ whole genome shotgun (WGS) entry which is preliminary data.</text>
</comment>
<dbReference type="InterPro" id="IPR013103">
    <property type="entry name" value="RVT_2"/>
</dbReference>
<evidence type="ECO:0000259" key="1">
    <source>
        <dbReference type="Pfam" id="PF07727"/>
    </source>
</evidence>
<dbReference type="AlphaFoldDB" id="A0A371E9M1"/>
<dbReference type="Pfam" id="PF07727">
    <property type="entry name" value="RVT_2"/>
    <property type="match status" value="1"/>
</dbReference>
<reference evidence="2" key="1">
    <citation type="submission" date="2018-05" db="EMBL/GenBank/DDBJ databases">
        <title>Draft genome of Mucuna pruriens seed.</title>
        <authorList>
            <person name="Nnadi N.E."/>
            <person name="Vos R."/>
            <person name="Hasami M.H."/>
            <person name="Devisetty U.K."/>
            <person name="Aguiy J.C."/>
        </authorList>
    </citation>
    <scope>NUCLEOTIDE SEQUENCE [LARGE SCALE GENOMIC DNA]</scope>
    <source>
        <strain evidence="2">JCA_2017</strain>
    </source>
</reference>
<gene>
    <name evidence="2" type="ORF">CR513_58923</name>
</gene>